<accession>N4W850</accession>
<sequence>MTEMLKAYQNHIVEQSQQIYELNNPSLASYIQFELEAWMEHQSFFNVFLKEFPPKENEEITSLMKQMQSHLSDIHKEMFYRVYGEKITPYLTDLKIMFEGIMKEYHIYFAVHNKEIEPTLISHWIADNFDAMVQQLEGKDPLLSPEHPEKIDDIFSRIQTLIHDNLKGKEQTEQFEALQLLKDEYNKAQPNRVCLEALLQFMKKHKLIQIELIKLERLFQREGI</sequence>
<dbReference type="eggNOG" id="COG1309">
    <property type="taxonomic scope" value="Bacteria"/>
</dbReference>
<reference evidence="1 2" key="1">
    <citation type="submission" date="2013-03" db="EMBL/GenBank/DDBJ databases">
        <title>Draft genome sequence of Gracibacillus halophilus YIM-C55.5, a moderately halophilic and thermophilic organism from the Xiaochaidamu salt lake.</title>
        <authorList>
            <person name="Sugumar T."/>
            <person name="Polireddy D.R."/>
            <person name="Antony A."/>
            <person name="Madhava Y.R."/>
            <person name="Sivakumar N."/>
        </authorList>
    </citation>
    <scope>NUCLEOTIDE SEQUENCE [LARGE SCALE GENOMIC DNA]</scope>
    <source>
        <strain evidence="1 2">YIM-C55.5</strain>
    </source>
</reference>
<protein>
    <submittedName>
        <fullName evidence="1">TetR family transcriptional regulator</fullName>
    </submittedName>
</protein>
<evidence type="ECO:0000313" key="2">
    <source>
        <dbReference type="Proteomes" id="UP000012283"/>
    </source>
</evidence>
<dbReference type="RefSeq" id="WP_003470070.1">
    <property type="nucleotide sequence ID" value="NZ_APML01000042.1"/>
</dbReference>
<dbReference type="Proteomes" id="UP000012283">
    <property type="component" value="Unassembled WGS sequence"/>
</dbReference>
<dbReference type="PATRIC" id="fig|1308866.3.peg.2142"/>
<dbReference type="STRING" id="1308866.J416_10561"/>
<organism evidence="1 2">
    <name type="scientific">Gracilibacillus halophilus YIM-C55.5</name>
    <dbReference type="NCBI Taxonomy" id="1308866"/>
    <lineage>
        <taxon>Bacteria</taxon>
        <taxon>Bacillati</taxon>
        <taxon>Bacillota</taxon>
        <taxon>Bacilli</taxon>
        <taxon>Bacillales</taxon>
        <taxon>Bacillaceae</taxon>
        <taxon>Gracilibacillus</taxon>
    </lineage>
</organism>
<evidence type="ECO:0000313" key="1">
    <source>
        <dbReference type="EMBL" id="ENH96448.1"/>
    </source>
</evidence>
<gene>
    <name evidence="1" type="ORF">J416_10561</name>
</gene>
<dbReference type="AlphaFoldDB" id="N4W850"/>
<dbReference type="EMBL" id="APML01000042">
    <property type="protein sequence ID" value="ENH96448.1"/>
    <property type="molecule type" value="Genomic_DNA"/>
</dbReference>
<keyword evidence="2" id="KW-1185">Reference proteome</keyword>
<name>N4W850_9BACI</name>
<proteinExistence type="predicted"/>
<comment type="caution">
    <text evidence="1">The sequence shown here is derived from an EMBL/GenBank/DDBJ whole genome shotgun (WGS) entry which is preliminary data.</text>
</comment>